<feature type="compositionally biased region" description="Low complexity" evidence="1">
    <location>
        <begin position="448"/>
        <end position="493"/>
    </location>
</feature>
<feature type="region of interest" description="Disordered" evidence="1">
    <location>
        <begin position="348"/>
        <end position="493"/>
    </location>
</feature>
<evidence type="ECO:0000256" key="1">
    <source>
        <dbReference type="SAM" id="MobiDB-lite"/>
    </source>
</evidence>
<dbReference type="GeneID" id="64693755"/>
<dbReference type="RefSeq" id="XP_041291111.1">
    <property type="nucleotide sequence ID" value="XM_041431496.1"/>
</dbReference>
<dbReference type="OrthoDB" id="2657487at2759"/>
<organism evidence="2 3">
    <name type="scientific">Suillus discolor</name>
    <dbReference type="NCBI Taxonomy" id="1912936"/>
    <lineage>
        <taxon>Eukaryota</taxon>
        <taxon>Fungi</taxon>
        <taxon>Dikarya</taxon>
        <taxon>Basidiomycota</taxon>
        <taxon>Agaricomycotina</taxon>
        <taxon>Agaricomycetes</taxon>
        <taxon>Agaricomycetidae</taxon>
        <taxon>Boletales</taxon>
        <taxon>Suillineae</taxon>
        <taxon>Suillaceae</taxon>
        <taxon>Suillus</taxon>
    </lineage>
</organism>
<dbReference type="PANTHER" id="PTHR24216">
    <property type="entry name" value="PAXILLIN-RELATED"/>
    <property type="match status" value="1"/>
</dbReference>
<evidence type="ECO:0000313" key="3">
    <source>
        <dbReference type="Proteomes" id="UP000823399"/>
    </source>
</evidence>
<reference evidence="2" key="1">
    <citation type="journal article" date="2020" name="New Phytol.">
        <title>Comparative genomics reveals dynamic genome evolution in host specialist ectomycorrhizal fungi.</title>
        <authorList>
            <person name="Lofgren L.A."/>
            <person name="Nguyen N.H."/>
            <person name="Vilgalys R."/>
            <person name="Ruytinx J."/>
            <person name="Liao H.L."/>
            <person name="Branco S."/>
            <person name="Kuo A."/>
            <person name="LaButti K."/>
            <person name="Lipzen A."/>
            <person name="Andreopoulos W."/>
            <person name="Pangilinan J."/>
            <person name="Riley R."/>
            <person name="Hundley H."/>
            <person name="Na H."/>
            <person name="Barry K."/>
            <person name="Grigoriev I.V."/>
            <person name="Stajich J.E."/>
            <person name="Kennedy P.G."/>
        </authorList>
    </citation>
    <scope>NUCLEOTIDE SEQUENCE</scope>
    <source>
        <strain evidence="2">FC423</strain>
    </source>
</reference>
<name>A0A9P7F2U0_9AGAM</name>
<feature type="compositionally biased region" description="Basic and acidic residues" evidence="1">
    <location>
        <begin position="348"/>
        <end position="361"/>
    </location>
</feature>
<comment type="caution">
    <text evidence="2">The sequence shown here is derived from an EMBL/GenBank/DDBJ whole genome shotgun (WGS) entry which is preliminary data.</text>
</comment>
<dbReference type="Proteomes" id="UP000823399">
    <property type="component" value="Unassembled WGS sequence"/>
</dbReference>
<proteinExistence type="predicted"/>
<accession>A0A9P7F2U0</accession>
<dbReference type="PRINTS" id="PR01217">
    <property type="entry name" value="PRICHEXTENSN"/>
</dbReference>
<gene>
    <name evidence="2" type="ORF">F5147DRAFT_579646</name>
</gene>
<dbReference type="PANTHER" id="PTHR24216:SF65">
    <property type="entry name" value="PAXILLIN-LIKE PROTEIN 1"/>
    <property type="match status" value="1"/>
</dbReference>
<evidence type="ECO:0000313" key="2">
    <source>
        <dbReference type="EMBL" id="KAG2105061.1"/>
    </source>
</evidence>
<dbReference type="EMBL" id="JABBWM010000039">
    <property type="protein sequence ID" value="KAG2105061.1"/>
    <property type="molecule type" value="Genomic_DNA"/>
</dbReference>
<dbReference type="AlphaFoldDB" id="A0A9P7F2U0"/>
<protein>
    <submittedName>
        <fullName evidence="2">Uncharacterized protein</fullName>
    </submittedName>
</protein>
<feature type="compositionally biased region" description="Low complexity" evidence="1">
    <location>
        <begin position="403"/>
        <end position="424"/>
    </location>
</feature>
<keyword evidence="3" id="KW-1185">Reference proteome</keyword>
<sequence>MPNNTTTSRRSQGLSRCRPKVILSKEARALLTSQRRQKSKGFKTALNDAWLHIDETVKTIASSHHKSIRRVANNLYMGRGGLRFKHSKSNAWNAFCWKKNQEAKDENAQTSSGKGVLQDLLHNYSDEYRELSQDEKDRLVEEYEENKLLKSTGIKISTKSKINNVTQTLKAIENELNSLKCHTGAETILYMVRGSTDIPLRGIIFATEGVNDFMASVMNIDDQHLVSKMEGFAIQGMRGAAHNYKDCCSEKRALIRQQINRALQEITKVPKAMMQWANYWHNVVQCYRIICEGWPAHIPFKNLSEASTSLPELQMLHDMWKNKLISWRLLDEDEYQRLLREHNEKVNTGEIVESSRRPRSDKGKKRVRPTEEPSIPRRKKIYKSLDTIESSDEEVNAPHTGTSAPSPSVPSPSSVQPSVSTSAPSPSPPSVQPSMSTSAPSPSPPSAQPSMSTSAPSPSPPSAQLSMSTSAPSSSSPSASTSAPSTSTASAST</sequence>